<feature type="compositionally biased region" description="Acidic residues" evidence="15">
    <location>
        <begin position="260"/>
        <end position="269"/>
    </location>
</feature>
<dbReference type="InterPro" id="IPR051870">
    <property type="entry name" value="Elongin-A_domain"/>
</dbReference>
<comment type="caution">
    <text evidence="18">The sequence shown here is derived from an EMBL/GenBank/DDBJ whole genome shotgun (WGS) entry which is preliminary data.</text>
</comment>
<feature type="region of interest" description="Disordered" evidence="15">
    <location>
        <begin position="78"/>
        <end position="336"/>
    </location>
</feature>
<dbReference type="InterPro" id="IPR008979">
    <property type="entry name" value="Galactose-bd-like_sf"/>
</dbReference>
<dbReference type="Gene3D" id="6.10.250.3180">
    <property type="match status" value="1"/>
</dbReference>
<accession>A0A498MX46</accession>
<feature type="region of interest" description="Disordered" evidence="15">
    <location>
        <begin position="365"/>
        <end position="390"/>
    </location>
</feature>
<dbReference type="Pfam" id="PF02230">
    <property type="entry name" value="Abhydrolase_2"/>
    <property type="match status" value="1"/>
</dbReference>
<dbReference type="Pfam" id="PF06881">
    <property type="entry name" value="Elongin_A"/>
    <property type="match status" value="1"/>
</dbReference>
<organism evidence="18 19">
    <name type="scientific">Labeo rohita</name>
    <name type="common">Indian major carp</name>
    <name type="synonym">Cyprinus rohita</name>
    <dbReference type="NCBI Taxonomy" id="84645"/>
    <lineage>
        <taxon>Eukaryota</taxon>
        <taxon>Metazoa</taxon>
        <taxon>Chordata</taxon>
        <taxon>Craniata</taxon>
        <taxon>Vertebrata</taxon>
        <taxon>Euteleostomi</taxon>
        <taxon>Actinopterygii</taxon>
        <taxon>Neopterygii</taxon>
        <taxon>Teleostei</taxon>
        <taxon>Ostariophysi</taxon>
        <taxon>Cypriniformes</taxon>
        <taxon>Cyprinidae</taxon>
        <taxon>Labeoninae</taxon>
        <taxon>Labeonini</taxon>
        <taxon>Labeo</taxon>
    </lineage>
</organism>
<dbReference type="Pfam" id="PF06201">
    <property type="entry name" value="PITH"/>
    <property type="match status" value="2"/>
</dbReference>
<evidence type="ECO:0000256" key="14">
    <source>
        <dbReference type="SAM" id="Coils"/>
    </source>
</evidence>
<dbReference type="PANTHER" id="PTHR15141">
    <property type="entry name" value="TRANSCRIPTION ELONGATION FACTOR B POLYPEPTIDE 3"/>
    <property type="match status" value="1"/>
</dbReference>
<feature type="compositionally biased region" description="Basic and acidic residues" evidence="15">
    <location>
        <begin position="210"/>
        <end position="221"/>
    </location>
</feature>
<evidence type="ECO:0000256" key="2">
    <source>
        <dbReference type="ARBA" id="ARBA00004496"/>
    </source>
</evidence>
<dbReference type="SUPFAM" id="SSF49785">
    <property type="entry name" value="Galactose-binding domain-like"/>
    <property type="match status" value="1"/>
</dbReference>
<dbReference type="InterPro" id="IPR010400">
    <property type="entry name" value="PITH_dom"/>
</dbReference>
<keyword evidence="8" id="KW-0443">Lipid metabolism</keyword>
<dbReference type="EC" id="3.1.2.22" evidence="4"/>
<feature type="domain" description="PITH" evidence="17">
    <location>
        <begin position="616"/>
        <end position="692"/>
    </location>
</feature>
<evidence type="ECO:0000313" key="19">
    <source>
        <dbReference type="Proteomes" id="UP000290572"/>
    </source>
</evidence>
<dbReference type="InterPro" id="IPR035441">
    <property type="entry name" value="TFIIS/LEDGF_dom_sf"/>
</dbReference>
<dbReference type="InterPro" id="IPR029058">
    <property type="entry name" value="AB_hydrolase_fold"/>
</dbReference>
<dbReference type="EMBL" id="QBIY01012241">
    <property type="protein sequence ID" value="RXN26498.1"/>
    <property type="molecule type" value="Genomic_DNA"/>
</dbReference>
<keyword evidence="19" id="KW-1185">Reference proteome</keyword>
<dbReference type="GO" id="GO:0008474">
    <property type="term" value="F:palmitoyl-(protein) hydrolase activity"/>
    <property type="evidence" value="ECO:0007669"/>
    <property type="project" value="UniProtKB-EC"/>
</dbReference>
<dbReference type="GO" id="GO:0006631">
    <property type="term" value="P:fatty acid metabolic process"/>
    <property type="evidence" value="ECO:0007669"/>
    <property type="project" value="UniProtKB-KW"/>
</dbReference>
<comment type="subcellular location">
    <subcellularLocation>
        <location evidence="2">Cytoplasm</location>
    </subcellularLocation>
    <subcellularLocation>
        <location evidence="1 13">Nucleus</location>
    </subcellularLocation>
</comment>
<name>A0A498MX46_LABRO</name>
<evidence type="ECO:0000256" key="11">
    <source>
        <dbReference type="ARBA" id="ARBA00047337"/>
    </source>
</evidence>
<proteinExistence type="evidence at protein level"/>
<evidence type="ECO:0000256" key="15">
    <source>
        <dbReference type="SAM" id="MobiDB-lite"/>
    </source>
</evidence>
<sequence>MAEEILEAVEKLQLRLSENQEPRKLLKTLKRLGELPITVDVLVETGIGKTVNSLRKHEFAGEAAKNLVARWKKLVPERSADRPSVKEGRSHSRINESGGHKRVRERSPEEPPFMEEEQHEEMGYRHGYSPSPPQHYSSQYRHSSAREYQSDEYESPPEEEPEPEPEPEPSPPRNDIRHSKPHKEPVREHNSQDIREQERRKNRPTGVSSSEERPHRADREQQSGSSHKSKHNRHSSPHESKREKKAGSDGKSRERREVPEPVDEDEEPYETPTMSFESFLTYDAPTPSKKKKKQSSRPSQSPASLPSSSSKSGKANGTSSKHSKPSSSAMTTPVVPEKRRKVVDIVPTLPDIPLPAIQPNYRPLPSIDLTPLSPQRRKVPLSNEEEDGGYAGRRLNSKMVVYSGSKTAYLPKMMSLYEQCIRVLQNNIDSIDEVGGVPFEILEPVLERCTPEQLCRIEQCNPYFTEDSDDLWMKHCQRDFKHVPRQEYESWRELYLRLHEEREERLRKLTENITSAHANKPKGRQVKMAYVNSVAKPPRDVRRRQEKFGTKNGSTSTSAAPPSTKSRWSCRTQLSFKRSCESFSPFPVPNCKFHAMSGHGHGHGGGHGHGCCECEHEPAERGVEYELYRRIDIEKLQCLNESRDGDGKLVFKPWDQRTDREKFVESDADEELLFNIPIARFSNVQHLSIHISRNFGAESTRVFYIGLRGEYTEVIFLHGLGDTGHGWADAMTSIRLPYIKYICPHAPRIPVTLNMKMTMPSWFDLIGLSPESPEDEAGIKRAAENIKAIIDHEVKNGIPSNRIILGGFSQGGALSLYTALTSQQQLAGVVGLSCWLPLHKSFPQAASGSGNKGTPILQCHGEMDPMIPVQFGAMTAEKLKTIVSPQNVTFRTYPGLMHSSCPQEMSAVKEFIEKQLPRV</sequence>
<keyword evidence="9 13" id="KW-0539">Nucleus</keyword>
<keyword evidence="18" id="KW-0251">Elongation factor</keyword>
<gene>
    <name evidence="18" type="ORF">ROHU_036458</name>
</gene>
<evidence type="ECO:0000259" key="17">
    <source>
        <dbReference type="PROSITE" id="PS51532"/>
    </source>
</evidence>
<dbReference type="InterPro" id="IPR017923">
    <property type="entry name" value="TFIIS_N"/>
</dbReference>
<evidence type="ECO:0000256" key="6">
    <source>
        <dbReference type="ARBA" id="ARBA00022801"/>
    </source>
</evidence>
<dbReference type="SUPFAM" id="SSF47676">
    <property type="entry name" value="Conserved domain common to transcription factors TFIIS, elongin A, CRSP70"/>
    <property type="match status" value="1"/>
</dbReference>
<feature type="compositionally biased region" description="Acidic residues" evidence="15">
    <location>
        <begin position="150"/>
        <end position="167"/>
    </location>
</feature>
<feature type="domain" description="TFIIS N-terminal" evidence="16">
    <location>
        <begin position="3"/>
        <end position="78"/>
    </location>
</feature>
<dbReference type="Pfam" id="PF08711">
    <property type="entry name" value="Med26"/>
    <property type="match status" value="1"/>
</dbReference>
<feature type="region of interest" description="Disordered" evidence="15">
    <location>
        <begin position="537"/>
        <end position="566"/>
    </location>
</feature>
<dbReference type="Proteomes" id="UP000290572">
    <property type="component" value="Unassembled WGS sequence"/>
</dbReference>
<dbReference type="Gene3D" id="3.40.50.1820">
    <property type="entry name" value="alpha/beta hydrolase"/>
    <property type="match status" value="1"/>
</dbReference>
<comment type="catalytic activity">
    <reaction evidence="11">
        <text>S-hexadecanoyl-L-cysteinyl-[protein] + H2O = L-cysteinyl-[protein] + hexadecanoate + H(+)</text>
        <dbReference type="Rhea" id="RHEA:19233"/>
        <dbReference type="Rhea" id="RHEA-COMP:10131"/>
        <dbReference type="Rhea" id="RHEA-COMP:11032"/>
        <dbReference type="ChEBI" id="CHEBI:7896"/>
        <dbReference type="ChEBI" id="CHEBI:15377"/>
        <dbReference type="ChEBI" id="CHEBI:15378"/>
        <dbReference type="ChEBI" id="CHEBI:29950"/>
        <dbReference type="ChEBI" id="CHEBI:74151"/>
        <dbReference type="EC" id="3.1.2.22"/>
    </reaction>
</comment>
<evidence type="ECO:0000259" key="16">
    <source>
        <dbReference type="PROSITE" id="PS51319"/>
    </source>
</evidence>
<comment type="similarity">
    <text evidence="3">Belongs to the AB hydrolase superfamily. AB hydrolase 2 family.</text>
</comment>
<keyword evidence="18" id="KW-0648">Protein biosynthesis</keyword>
<dbReference type="SMART" id="SM00509">
    <property type="entry name" value="TFS2N"/>
    <property type="match status" value="1"/>
</dbReference>
<evidence type="ECO:0000256" key="9">
    <source>
        <dbReference type="ARBA" id="ARBA00023242"/>
    </source>
</evidence>
<dbReference type="InterPro" id="IPR036047">
    <property type="entry name" value="F-box-like_dom_sf"/>
</dbReference>
<evidence type="ECO:0000256" key="7">
    <source>
        <dbReference type="ARBA" id="ARBA00022832"/>
    </source>
</evidence>
<feature type="coiled-coil region" evidence="14">
    <location>
        <begin position="492"/>
        <end position="519"/>
    </location>
</feature>
<dbReference type="PROSITE" id="PS51319">
    <property type="entry name" value="TFIIS_N"/>
    <property type="match status" value="1"/>
</dbReference>
<reference evidence="18 19" key="1">
    <citation type="submission" date="2018-03" db="EMBL/GenBank/DDBJ databases">
        <title>Draft genome sequence of Rohu Carp (Labeo rohita).</title>
        <authorList>
            <person name="Das P."/>
            <person name="Kushwaha B."/>
            <person name="Joshi C.G."/>
            <person name="Kumar D."/>
            <person name="Nagpure N.S."/>
            <person name="Sahoo L."/>
            <person name="Das S.P."/>
            <person name="Bit A."/>
            <person name="Patnaik S."/>
            <person name="Meher P.K."/>
            <person name="Jayasankar P."/>
            <person name="Koringa P.G."/>
            <person name="Patel N.V."/>
            <person name="Hinsu A.T."/>
            <person name="Kumar R."/>
            <person name="Pandey M."/>
            <person name="Agarwal S."/>
            <person name="Srivastava S."/>
            <person name="Singh M."/>
            <person name="Iquebal M.A."/>
            <person name="Jaiswal S."/>
            <person name="Angadi U.B."/>
            <person name="Kumar N."/>
            <person name="Raza M."/>
            <person name="Shah T.M."/>
            <person name="Rai A."/>
            <person name="Jena J.K."/>
        </authorList>
    </citation>
    <scope>NUCLEOTIDE SEQUENCE [LARGE SCALE GENOMIC DNA]</scope>
    <source>
        <strain evidence="18">DASCIFA01</strain>
        <tissue evidence="18">Testis</tissue>
    </source>
</reference>
<dbReference type="GO" id="GO:0003746">
    <property type="term" value="F:translation elongation factor activity"/>
    <property type="evidence" value="ECO:0007669"/>
    <property type="project" value="UniProtKB-KW"/>
</dbReference>
<dbReference type="GO" id="GO:0070449">
    <property type="term" value="C:elongin complex"/>
    <property type="evidence" value="ECO:0007669"/>
    <property type="project" value="InterPro"/>
</dbReference>
<keyword evidence="6" id="KW-0378">Hydrolase</keyword>
<dbReference type="SUPFAM" id="SSF53474">
    <property type="entry name" value="alpha/beta-Hydrolases"/>
    <property type="match status" value="1"/>
</dbReference>
<feature type="compositionally biased region" description="Low complexity" evidence="15">
    <location>
        <begin position="554"/>
        <end position="564"/>
    </location>
</feature>
<evidence type="ECO:0000256" key="8">
    <source>
        <dbReference type="ARBA" id="ARBA00023098"/>
    </source>
</evidence>
<dbReference type="FunFam" id="3.40.50.1820:FF:000010">
    <property type="entry name" value="Acyl-protein thioesterase 2"/>
    <property type="match status" value="1"/>
</dbReference>
<keyword evidence="20" id="KW-1267">Proteomics identification</keyword>
<feature type="compositionally biased region" description="Low complexity" evidence="15">
    <location>
        <begin position="296"/>
        <end position="328"/>
    </location>
</feature>
<evidence type="ECO:0000256" key="4">
    <source>
        <dbReference type="ARBA" id="ARBA00012423"/>
    </source>
</evidence>
<dbReference type="STRING" id="84645.A0A498MX46"/>
<keyword evidence="5" id="KW-0963">Cytoplasm</keyword>
<dbReference type="GO" id="GO:0005737">
    <property type="term" value="C:cytoplasm"/>
    <property type="evidence" value="ECO:0007669"/>
    <property type="project" value="UniProtKB-SubCell"/>
</dbReference>
<comment type="catalytic activity">
    <reaction evidence="12">
        <text>1-hexadecanoyl-sn-glycero-3-phosphocholine + H2O = sn-glycerol 3-phosphocholine + hexadecanoate + H(+)</text>
        <dbReference type="Rhea" id="RHEA:40435"/>
        <dbReference type="ChEBI" id="CHEBI:7896"/>
        <dbReference type="ChEBI" id="CHEBI:15377"/>
        <dbReference type="ChEBI" id="CHEBI:15378"/>
        <dbReference type="ChEBI" id="CHEBI:16870"/>
        <dbReference type="ChEBI" id="CHEBI:72998"/>
    </reaction>
    <physiologicalReaction direction="left-to-right" evidence="12">
        <dbReference type="Rhea" id="RHEA:40436"/>
    </physiologicalReaction>
</comment>
<dbReference type="CDD" id="cd00183">
    <property type="entry name" value="TFIIS_I"/>
    <property type="match status" value="1"/>
</dbReference>
<dbReference type="PROSITE" id="PS51532">
    <property type="entry name" value="PITH"/>
    <property type="match status" value="1"/>
</dbReference>
<evidence type="ECO:0000256" key="12">
    <source>
        <dbReference type="ARBA" id="ARBA00048656"/>
    </source>
</evidence>
<dbReference type="GO" id="GO:0006368">
    <property type="term" value="P:transcription elongation by RNA polymerase II"/>
    <property type="evidence" value="ECO:0007669"/>
    <property type="project" value="InterPro"/>
</dbReference>
<feature type="compositionally biased region" description="Basic and acidic residues" evidence="15">
    <location>
        <begin position="174"/>
        <end position="199"/>
    </location>
</feature>
<evidence type="ECO:0000256" key="1">
    <source>
        <dbReference type="ARBA" id="ARBA00004123"/>
    </source>
</evidence>
<evidence type="ECO:0007829" key="20">
    <source>
        <dbReference type="PeptideAtlas" id="A0A498MX46"/>
    </source>
</evidence>
<dbReference type="InterPro" id="IPR003617">
    <property type="entry name" value="TFIIS/CRSP70_N_sub"/>
</dbReference>
<keyword evidence="14" id="KW-0175">Coiled coil</keyword>
<dbReference type="InterPro" id="IPR037047">
    <property type="entry name" value="PITH_dom_sf"/>
</dbReference>
<keyword evidence="7" id="KW-0276">Fatty acid metabolism</keyword>
<feature type="compositionally biased region" description="Basic and acidic residues" evidence="15">
    <location>
        <begin position="78"/>
        <end position="94"/>
    </location>
</feature>
<protein>
    <recommendedName>
        <fullName evidence="4">palmitoyl-protein hydrolase</fullName>
        <ecNumber evidence="4">3.1.2.22</ecNumber>
    </recommendedName>
    <alternativeName>
        <fullName evidence="10">Palmitoyl-protein hydrolase</fullName>
    </alternativeName>
</protein>
<evidence type="ECO:0000256" key="5">
    <source>
        <dbReference type="ARBA" id="ARBA00022490"/>
    </source>
</evidence>
<dbReference type="Gene3D" id="1.20.930.10">
    <property type="entry name" value="Conserved domain common to transcription factors TFIIS, elongin A, CRSP70"/>
    <property type="match status" value="1"/>
</dbReference>
<dbReference type="Gene3D" id="2.60.120.470">
    <property type="entry name" value="PITH domain"/>
    <property type="match status" value="2"/>
</dbReference>
<dbReference type="AlphaFoldDB" id="A0A498MX46"/>
<evidence type="ECO:0000256" key="13">
    <source>
        <dbReference type="PROSITE-ProRule" id="PRU00649"/>
    </source>
</evidence>
<evidence type="ECO:0000256" key="3">
    <source>
        <dbReference type="ARBA" id="ARBA00006499"/>
    </source>
</evidence>
<evidence type="ECO:0000313" key="18">
    <source>
        <dbReference type="EMBL" id="RXN26498.1"/>
    </source>
</evidence>
<dbReference type="InterPro" id="IPR003140">
    <property type="entry name" value="PLipase/COase/thioEstase"/>
</dbReference>
<feature type="compositionally biased region" description="Basic and acidic residues" evidence="15">
    <location>
        <begin position="236"/>
        <end position="259"/>
    </location>
</feature>
<dbReference type="InterPro" id="IPR010684">
    <property type="entry name" value="RNA_pol_II_trans_fac_SIII_A"/>
</dbReference>
<evidence type="ECO:0000256" key="10">
    <source>
        <dbReference type="ARBA" id="ARBA00031195"/>
    </source>
</evidence>
<dbReference type="SUPFAM" id="SSF81383">
    <property type="entry name" value="F-box domain"/>
    <property type="match status" value="1"/>
</dbReference>
<dbReference type="PANTHER" id="PTHR15141:SF75">
    <property type="entry name" value="ELONGIN-A"/>
    <property type="match status" value="1"/>
</dbReference>